<dbReference type="OrthoDB" id="1470350at2759"/>
<evidence type="ECO:0000256" key="4">
    <source>
        <dbReference type="ARBA" id="ARBA00023004"/>
    </source>
</evidence>
<keyword evidence="3 5" id="KW-0560">Oxidoreductase</keyword>
<keyword evidence="4 5" id="KW-0408">Iron</keyword>
<evidence type="ECO:0000256" key="3">
    <source>
        <dbReference type="ARBA" id="ARBA00023002"/>
    </source>
</evidence>
<dbReference type="InterPro" id="IPR017972">
    <property type="entry name" value="Cyt_P450_CS"/>
</dbReference>
<accession>A0A8J5LPP2</accession>
<keyword evidence="6" id="KW-0812">Transmembrane</keyword>
<keyword evidence="5" id="KW-0349">Heme</keyword>
<dbReference type="EMBL" id="JACMSC010000004">
    <property type="protein sequence ID" value="KAG6523199.1"/>
    <property type="molecule type" value="Genomic_DNA"/>
</dbReference>
<evidence type="ECO:0000256" key="1">
    <source>
        <dbReference type="ARBA" id="ARBA00010617"/>
    </source>
</evidence>
<protein>
    <recommendedName>
        <fullName evidence="9">Cytochrome P450 86B1</fullName>
    </recommendedName>
</protein>
<keyword evidence="5" id="KW-0503">Monooxygenase</keyword>
<evidence type="ECO:0000256" key="5">
    <source>
        <dbReference type="RuleBase" id="RU000461"/>
    </source>
</evidence>
<dbReference type="GO" id="GO:0020037">
    <property type="term" value="F:heme binding"/>
    <property type="evidence" value="ECO:0007669"/>
    <property type="project" value="InterPro"/>
</dbReference>
<keyword evidence="6" id="KW-1133">Transmembrane helix</keyword>
<comment type="caution">
    <text evidence="7">The sequence shown here is derived from an EMBL/GenBank/DDBJ whole genome shotgun (WGS) entry which is preliminary data.</text>
</comment>
<dbReference type="GO" id="GO:0016705">
    <property type="term" value="F:oxidoreductase activity, acting on paired donors, with incorporation or reduction of molecular oxygen"/>
    <property type="evidence" value="ECO:0007669"/>
    <property type="project" value="InterPro"/>
</dbReference>
<organism evidence="7 8">
    <name type="scientific">Zingiber officinale</name>
    <name type="common">Ginger</name>
    <name type="synonym">Amomum zingiber</name>
    <dbReference type="NCBI Taxonomy" id="94328"/>
    <lineage>
        <taxon>Eukaryota</taxon>
        <taxon>Viridiplantae</taxon>
        <taxon>Streptophyta</taxon>
        <taxon>Embryophyta</taxon>
        <taxon>Tracheophyta</taxon>
        <taxon>Spermatophyta</taxon>
        <taxon>Magnoliopsida</taxon>
        <taxon>Liliopsida</taxon>
        <taxon>Zingiberales</taxon>
        <taxon>Zingiberaceae</taxon>
        <taxon>Zingiber</taxon>
    </lineage>
</organism>
<keyword evidence="8" id="KW-1185">Reference proteome</keyword>
<evidence type="ECO:0008006" key="9">
    <source>
        <dbReference type="Google" id="ProtNLM"/>
    </source>
</evidence>
<dbReference type="AlphaFoldDB" id="A0A8J5LPP2"/>
<sequence>MGRSWIAAGKFLLLDYTELAVSFSFFFFFGWFARLFRRGRRDRMPLNWPVVGMLPGALLNLHRVHDWAVKLHRRVGYTFWFRGPWFLGMDYLCTADPANVHHIFGLNFSNYPKGSEFAEIFDILGDGIFNSDGEAWKAQRSRAHAVVSSRPFRAFVADSIRDKVAADLLPLAAGFAERGAVLDLQDFFLRLTFDATCTFVFGVDPRCLSAGFPTVPFARAIDDAMGAIFLRHAAPRAWWKLMKRLNVGEEKKLAAAREEIDRFINQTLTEKRIDKGSMNLAEKADLLSSYIINSNINEGDGGDSDDWTSTKFLRDTALNFMLAGRDTTGTAITWFFWMLSENPEVESKILEELKELRRSSDDDDDDDDLVVFDAEEVGKLVYLHAALCETLRLYPSVPFEHKSALRDDVLPSGHKVAAGTKVLLSAYTLGRLEGVWGEDSAEFRPERWISEKGKVKHEPTYKFLSFNSGARTCLGKEVAFVQMKTVAAAMVYNFQVQVVEGAAAGQPKLSIILQMKGGLPVKLKRRTMN</sequence>
<dbReference type="PANTHER" id="PTHR24296">
    <property type="entry name" value="CYTOCHROME P450"/>
    <property type="match status" value="1"/>
</dbReference>
<evidence type="ECO:0000256" key="2">
    <source>
        <dbReference type="ARBA" id="ARBA00022723"/>
    </source>
</evidence>
<evidence type="ECO:0000313" key="8">
    <source>
        <dbReference type="Proteomes" id="UP000734854"/>
    </source>
</evidence>
<dbReference type="Pfam" id="PF00067">
    <property type="entry name" value="p450"/>
    <property type="match status" value="1"/>
</dbReference>
<dbReference type="GO" id="GO:0004497">
    <property type="term" value="F:monooxygenase activity"/>
    <property type="evidence" value="ECO:0007669"/>
    <property type="project" value="UniProtKB-KW"/>
</dbReference>
<dbReference type="GO" id="GO:0005506">
    <property type="term" value="F:iron ion binding"/>
    <property type="evidence" value="ECO:0007669"/>
    <property type="project" value="InterPro"/>
</dbReference>
<keyword evidence="6" id="KW-0472">Membrane</keyword>
<reference evidence="7 8" key="1">
    <citation type="submission" date="2020-08" db="EMBL/GenBank/DDBJ databases">
        <title>Plant Genome Project.</title>
        <authorList>
            <person name="Zhang R.-G."/>
        </authorList>
    </citation>
    <scope>NUCLEOTIDE SEQUENCE [LARGE SCALE GENOMIC DNA]</scope>
    <source>
        <tissue evidence="7">Rhizome</tissue>
    </source>
</reference>
<proteinExistence type="inferred from homology"/>
<dbReference type="CDD" id="cd11064">
    <property type="entry name" value="CYP86A"/>
    <property type="match status" value="1"/>
</dbReference>
<evidence type="ECO:0000256" key="6">
    <source>
        <dbReference type="SAM" id="Phobius"/>
    </source>
</evidence>
<dbReference type="InterPro" id="IPR001128">
    <property type="entry name" value="Cyt_P450"/>
</dbReference>
<dbReference type="PROSITE" id="PS00086">
    <property type="entry name" value="CYTOCHROME_P450"/>
    <property type="match status" value="1"/>
</dbReference>
<dbReference type="Proteomes" id="UP000734854">
    <property type="component" value="Unassembled WGS sequence"/>
</dbReference>
<feature type="transmembrane region" description="Helical" evidence="6">
    <location>
        <begin position="19"/>
        <end position="36"/>
    </location>
</feature>
<name>A0A8J5LPP2_ZINOF</name>
<evidence type="ECO:0000313" key="7">
    <source>
        <dbReference type="EMBL" id="KAG6523199.1"/>
    </source>
</evidence>
<keyword evidence="2 5" id="KW-0479">Metal-binding</keyword>
<gene>
    <name evidence="7" type="ORF">ZIOFF_013052</name>
</gene>
<comment type="similarity">
    <text evidence="1 5">Belongs to the cytochrome P450 family.</text>
</comment>